<dbReference type="InterPro" id="IPR050151">
    <property type="entry name" value="Class-I_Pyr_Nuc-Dis_Oxidored"/>
</dbReference>
<dbReference type="Pfam" id="PF07992">
    <property type="entry name" value="Pyr_redox_2"/>
    <property type="match status" value="1"/>
</dbReference>
<evidence type="ECO:0000256" key="13">
    <source>
        <dbReference type="RuleBase" id="RU003692"/>
    </source>
</evidence>
<feature type="binding site" evidence="11">
    <location>
        <position position="209"/>
    </location>
    <ligand>
        <name>NAD(+)</name>
        <dbReference type="ChEBI" id="CHEBI:57540"/>
    </ligand>
</feature>
<dbReference type="InterPro" id="IPR036188">
    <property type="entry name" value="FAD/NAD-bd_sf"/>
</dbReference>
<dbReference type="EC" id="1.8.1.4" evidence="2 13"/>
<dbReference type="GO" id="GO:0004148">
    <property type="term" value="F:dihydrolipoyl dehydrogenase (NADH) activity"/>
    <property type="evidence" value="ECO:0007669"/>
    <property type="project" value="UniProtKB-EC"/>
</dbReference>
<keyword evidence="5 13" id="KW-0560">Oxidoreductase</keyword>
<dbReference type="Gene3D" id="3.30.390.30">
    <property type="match status" value="1"/>
</dbReference>
<dbReference type="SUPFAM" id="SSF51905">
    <property type="entry name" value="FAD/NAD(P)-binding domain"/>
    <property type="match status" value="1"/>
</dbReference>
<feature type="binding site" evidence="11">
    <location>
        <position position="317"/>
    </location>
    <ligand>
        <name>FAD</name>
        <dbReference type="ChEBI" id="CHEBI:57692"/>
    </ligand>
</feature>
<keyword evidence="17" id="KW-1185">Reference proteome</keyword>
<evidence type="ECO:0000256" key="7">
    <source>
        <dbReference type="ARBA" id="ARBA00023157"/>
    </source>
</evidence>
<evidence type="ECO:0000256" key="12">
    <source>
        <dbReference type="PIRSR" id="PIRSR000350-4"/>
    </source>
</evidence>
<keyword evidence="11" id="KW-0547">Nucleotide-binding</keyword>
<evidence type="ECO:0000256" key="8">
    <source>
        <dbReference type="ARBA" id="ARBA00023284"/>
    </source>
</evidence>
<name>A0A1H3XAR8_9BACT</name>
<evidence type="ECO:0000256" key="6">
    <source>
        <dbReference type="ARBA" id="ARBA00023027"/>
    </source>
</evidence>
<feature type="active site" description="Proton acceptor" evidence="10">
    <location>
        <position position="449"/>
    </location>
</feature>
<keyword evidence="3 13" id="KW-0285">Flavoprotein</keyword>
<dbReference type="PROSITE" id="PS00076">
    <property type="entry name" value="PYRIDINE_REDOX_1"/>
    <property type="match status" value="1"/>
</dbReference>
<feature type="binding site" evidence="11">
    <location>
        <position position="53"/>
    </location>
    <ligand>
        <name>FAD</name>
        <dbReference type="ChEBI" id="CHEBI:57692"/>
    </ligand>
</feature>
<dbReference type="PANTHER" id="PTHR22912:SF151">
    <property type="entry name" value="DIHYDROLIPOYL DEHYDROGENASE, MITOCHONDRIAL"/>
    <property type="match status" value="1"/>
</dbReference>
<comment type="catalytic activity">
    <reaction evidence="9 13">
        <text>N(6)-[(R)-dihydrolipoyl]-L-lysyl-[protein] + NAD(+) = N(6)-[(R)-lipoyl]-L-lysyl-[protein] + NADH + H(+)</text>
        <dbReference type="Rhea" id="RHEA:15045"/>
        <dbReference type="Rhea" id="RHEA-COMP:10474"/>
        <dbReference type="Rhea" id="RHEA-COMP:10475"/>
        <dbReference type="ChEBI" id="CHEBI:15378"/>
        <dbReference type="ChEBI" id="CHEBI:57540"/>
        <dbReference type="ChEBI" id="CHEBI:57945"/>
        <dbReference type="ChEBI" id="CHEBI:83099"/>
        <dbReference type="ChEBI" id="CHEBI:83100"/>
        <dbReference type="EC" id="1.8.1.4"/>
    </reaction>
</comment>
<dbReference type="Proteomes" id="UP000199409">
    <property type="component" value="Unassembled WGS sequence"/>
</dbReference>
<feature type="binding site" evidence="11">
    <location>
        <begin position="149"/>
        <end position="151"/>
    </location>
    <ligand>
        <name>FAD</name>
        <dbReference type="ChEBI" id="CHEBI:57692"/>
    </ligand>
</feature>
<evidence type="ECO:0000256" key="4">
    <source>
        <dbReference type="ARBA" id="ARBA00022827"/>
    </source>
</evidence>
<evidence type="ECO:0000313" key="17">
    <source>
        <dbReference type="Proteomes" id="UP000199409"/>
    </source>
</evidence>
<feature type="disulfide bond" description="Redox-active" evidence="12">
    <location>
        <begin position="44"/>
        <end position="49"/>
    </location>
</feature>
<dbReference type="InterPro" id="IPR012999">
    <property type="entry name" value="Pyr_OxRdtase_I_AS"/>
</dbReference>
<dbReference type="PRINTS" id="PR00411">
    <property type="entry name" value="PNDRDTASEI"/>
</dbReference>
<comment type="similarity">
    <text evidence="1 13">Belongs to the class-I pyridine nucleotide-disulfide oxidoreductase family.</text>
</comment>
<dbReference type="AlphaFoldDB" id="A0A1H3XAR8"/>
<dbReference type="EMBL" id="FNQN01000002">
    <property type="protein sequence ID" value="SDZ95712.1"/>
    <property type="molecule type" value="Genomic_DNA"/>
</dbReference>
<evidence type="ECO:0000259" key="14">
    <source>
        <dbReference type="Pfam" id="PF02852"/>
    </source>
</evidence>
<proteinExistence type="inferred from homology"/>
<dbReference type="GO" id="GO:0005737">
    <property type="term" value="C:cytoplasm"/>
    <property type="evidence" value="ECO:0007669"/>
    <property type="project" value="UniProtKB-ARBA"/>
</dbReference>
<dbReference type="STRING" id="37625.SAMN05660420_00869"/>
<dbReference type="PANTHER" id="PTHR22912">
    <property type="entry name" value="DISULFIDE OXIDOREDUCTASE"/>
    <property type="match status" value="1"/>
</dbReference>
<evidence type="ECO:0000256" key="1">
    <source>
        <dbReference type="ARBA" id="ARBA00007532"/>
    </source>
</evidence>
<feature type="domain" description="Pyridine nucleotide-disulphide oxidoreductase dimerisation" evidence="14">
    <location>
        <begin position="351"/>
        <end position="460"/>
    </location>
</feature>
<comment type="miscellaneous">
    <text evidence="13">The active site is a redox-active disulfide bond.</text>
</comment>
<evidence type="ECO:0000313" key="16">
    <source>
        <dbReference type="EMBL" id="SDZ95712.1"/>
    </source>
</evidence>
<dbReference type="Gene3D" id="3.50.50.60">
    <property type="entry name" value="FAD/NAD(P)-binding domain"/>
    <property type="match status" value="2"/>
</dbReference>
<dbReference type="RefSeq" id="WP_092345089.1">
    <property type="nucleotide sequence ID" value="NZ_FNQN01000002.1"/>
</dbReference>
<protein>
    <recommendedName>
        <fullName evidence="2 13">Dihydrolipoyl dehydrogenase</fullName>
        <ecNumber evidence="2 13">1.8.1.4</ecNumber>
    </recommendedName>
</protein>
<accession>A0A1H3XAR8</accession>
<evidence type="ECO:0000256" key="3">
    <source>
        <dbReference type="ARBA" id="ARBA00022630"/>
    </source>
</evidence>
<dbReference type="GO" id="GO:0006103">
    <property type="term" value="P:2-oxoglutarate metabolic process"/>
    <property type="evidence" value="ECO:0007669"/>
    <property type="project" value="TreeGrafter"/>
</dbReference>
<feature type="binding site" evidence="11">
    <location>
        <begin position="186"/>
        <end position="193"/>
    </location>
    <ligand>
        <name>NAD(+)</name>
        <dbReference type="ChEBI" id="CHEBI:57540"/>
    </ligand>
</feature>
<keyword evidence="6 11" id="KW-0520">NAD</keyword>
<dbReference type="OrthoDB" id="9786429at2"/>
<evidence type="ECO:0000256" key="10">
    <source>
        <dbReference type="PIRSR" id="PIRSR000350-2"/>
    </source>
</evidence>
<dbReference type="GO" id="GO:0050660">
    <property type="term" value="F:flavin adenine dinucleotide binding"/>
    <property type="evidence" value="ECO:0007669"/>
    <property type="project" value="InterPro"/>
</dbReference>
<dbReference type="InterPro" id="IPR001100">
    <property type="entry name" value="Pyr_nuc-diS_OxRdtase"/>
</dbReference>
<dbReference type="PIRSF" id="PIRSF000350">
    <property type="entry name" value="Mercury_reductase_MerA"/>
    <property type="match status" value="1"/>
</dbReference>
<reference evidence="16 17" key="1">
    <citation type="submission" date="2016-10" db="EMBL/GenBank/DDBJ databases">
        <authorList>
            <person name="de Groot N.N."/>
        </authorList>
    </citation>
    <scope>NUCLEOTIDE SEQUENCE [LARGE SCALE GENOMIC DNA]</scope>
    <source>
        <strain evidence="16 17">DSM 7343</strain>
    </source>
</reference>
<dbReference type="InterPro" id="IPR006258">
    <property type="entry name" value="Lipoamide_DH"/>
</dbReference>
<organism evidence="16 17">
    <name type="scientific">Desulfuromusa kysingii</name>
    <dbReference type="NCBI Taxonomy" id="37625"/>
    <lineage>
        <taxon>Bacteria</taxon>
        <taxon>Pseudomonadati</taxon>
        <taxon>Thermodesulfobacteriota</taxon>
        <taxon>Desulfuromonadia</taxon>
        <taxon>Desulfuromonadales</taxon>
        <taxon>Geopsychrobacteraceae</taxon>
        <taxon>Desulfuromusa</taxon>
    </lineage>
</organism>
<evidence type="ECO:0000256" key="5">
    <source>
        <dbReference type="ARBA" id="ARBA00023002"/>
    </source>
</evidence>
<evidence type="ECO:0000256" key="11">
    <source>
        <dbReference type="PIRSR" id="PIRSR000350-3"/>
    </source>
</evidence>
<feature type="binding site" evidence="11">
    <location>
        <begin position="323"/>
        <end position="326"/>
    </location>
    <ligand>
        <name>FAD</name>
        <dbReference type="ChEBI" id="CHEBI:57692"/>
    </ligand>
</feature>
<dbReference type="NCBIfam" id="TIGR01350">
    <property type="entry name" value="lipoamide_DH"/>
    <property type="match status" value="1"/>
</dbReference>
<dbReference type="InterPro" id="IPR004099">
    <property type="entry name" value="Pyr_nucl-diS_OxRdtase_dimer"/>
</dbReference>
<dbReference type="FunFam" id="3.30.390.30:FF:000001">
    <property type="entry name" value="Dihydrolipoyl dehydrogenase"/>
    <property type="match status" value="1"/>
</dbReference>
<dbReference type="InterPro" id="IPR023753">
    <property type="entry name" value="FAD/NAD-binding_dom"/>
</dbReference>
<sequence>MSEQIYDLIVIGAGPGGYVAAIRAAQLGFTVAVVEKRSALGGVCLNEGCIPSKALLESSEHFARIDHELAEHGIAVTGAKLDLQQMMVRKEKIVKKLTGGIAGLFKKNKIEAFTGVAEILPPSESMQKVKVSGTDKNFELTAKNLLLATGSEAIELPHLPFNGDTTINARDALNLTAVPKRLLVVGGGVIGLELGSVWSRLGAAVTVVEMLPQIVPQADPQVAQTLQRSLKKQGLNILLKTRLDKIETTKDGIVASLTTSKGEEQIICDKVLVATGRRAHTEGLGLEAVGLTTNKQGQLEVDENYQTAIPGIYAIGDLVPGPMLAHKASEEGVVFAERLAGQKSTINYQIIPAVTYTWPEVASVGQNEAELKAADIPYKAGKVFFAASGRALCTGMSEGFVKVLATPESGRILGIHIVGPQASELIAEAAIILSFGGSVHDLAVTCHAHPTLAETLKEAALAVNQEAIHA</sequence>
<keyword evidence="8 13" id="KW-0676">Redox-active center</keyword>
<keyword evidence="4 11" id="KW-0274">FAD</keyword>
<dbReference type="SUPFAM" id="SSF55424">
    <property type="entry name" value="FAD/NAD-linked reductases, dimerisation (C-terminal) domain"/>
    <property type="match status" value="1"/>
</dbReference>
<dbReference type="Pfam" id="PF02852">
    <property type="entry name" value="Pyr_redox_dim"/>
    <property type="match status" value="1"/>
</dbReference>
<feature type="domain" description="FAD/NAD(P)-binding" evidence="15">
    <location>
        <begin position="6"/>
        <end position="332"/>
    </location>
</feature>
<dbReference type="PRINTS" id="PR00368">
    <property type="entry name" value="FADPNR"/>
</dbReference>
<feature type="binding site" evidence="11">
    <location>
        <position position="276"/>
    </location>
    <ligand>
        <name>NAD(+)</name>
        <dbReference type="ChEBI" id="CHEBI:57540"/>
    </ligand>
</feature>
<evidence type="ECO:0000259" key="15">
    <source>
        <dbReference type="Pfam" id="PF07992"/>
    </source>
</evidence>
<keyword evidence="7" id="KW-1015">Disulfide bond</keyword>
<dbReference type="InterPro" id="IPR016156">
    <property type="entry name" value="FAD/NAD-linked_Rdtase_dimer_sf"/>
</dbReference>
<evidence type="ECO:0000256" key="9">
    <source>
        <dbReference type="ARBA" id="ARBA00049187"/>
    </source>
</evidence>
<evidence type="ECO:0000256" key="2">
    <source>
        <dbReference type="ARBA" id="ARBA00012608"/>
    </source>
</evidence>
<comment type="cofactor">
    <cofactor evidence="11 13">
        <name>FAD</name>
        <dbReference type="ChEBI" id="CHEBI:57692"/>
    </cofactor>
    <text evidence="11 13">Binds 1 FAD per subunit.</text>
</comment>
<gene>
    <name evidence="16" type="ORF">SAMN05660420_00869</name>
</gene>